<evidence type="ECO:0000259" key="1">
    <source>
        <dbReference type="Pfam" id="PF00144"/>
    </source>
</evidence>
<dbReference type="InterPro" id="IPR001466">
    <property type="entry name" value="Beta-lactam-related"/>
</dbReference>
<dbReference type="Pfam" id="PF00144">
    <property type="entry name" value="Beta-lactamase"/>
    <property type="match status" value="1"/>
</dbReference>
<dbReference type="Proteomes" id="UP000318102">
    <property type="component" value="Unassembled WGS sequence"/>
</dbReference>
<proteinExistence type="predicted"/>
<accession>A0A559IL17</accession>
<name>A0A559IL17_9BACL</name>
<protein>
    <submittedName>
        <fullName evidence="2">Serine hydrolase</fullName>
    </submittedName>
</protein>
<dbReference type="SUPFAM" id="SSF56601">
    <property type="entry name" value="beta-lactamase/transpeptidase-like"/>
    <property type="match status" value="1"/>
</dbReference>
<evidence type="ECO:0000313" key="3">
    <source>
        <dbReference type="Proteomes" id="UP000318102"/>
    </source>
</evidence>
<dbReference type="OrthoDB" id="9773047at2"/>
<dbReference type="GO" id="GO:0016787">
    <property type="term" value="F:hydrolase activity"/>
    <property type="evidence" value="ECO:0007669"/>
    <property type="project" value="UniProtKB-KW"/>
</dbReference>
<dbReference type="PANTHER" id="PTHR43283">
    <property type="entry name" value="BETA-LACTAMASE-RELATED"/>
    <property type="match status" value="1"/>
</dbReference>
<dbReference type="Gene3D" id="3.40.710.10">
    <property type="entry name" value="DD-peptidase/beta-lactamase superfamily"/>
    <property type="match status" value="1"/>
</dbReference>
<feature type="domain" description="Beta-lactamase-related" evidence="1">
    <location>
        <begin position="48"/>
        <end position="322"/>
    </location>
</feature>
<dbReference type="InterPro" id="IPR012338">
    <property type="entry name" value="Beta-lactam/transpept-like"/>
</dbReference>
<comment type="caution">
    <text evidence="2">The sequence shown here is derived from an EMBL/GenBank/DDBJ whole genome shotgun (WGS) entry which is preliminary data.</text>
</comment>
<dbReference type="EMBL" id="VNJK01000003">
    <property type="protein sequence ID" value="TVX88230.1"/>
    <property type="molecule type" value="Genomic_DNA"/>
</dbReference>
<sequence>MSFTPHITAKNSPRTRFICPTEAGMDIDLFQAALTQLPEQWPKLRCFLLARDGKLVHESYYHDTDEHTLHDLRSATKSLMSLLVGIAQQQGNMIGTHDPISPLLEPYMPTSMRSNNLWQRLTLYHLLTMTTGLQWETNSRMSERWIHRFHSSPSWRRFATRLPIQPNMYGRFQYRSIDSHLLSVLLTLQTGMPADQFAEQYLFQPLGISNYIWERSPDGDAAGHIGLSLTGRDMLSIGQLLLNEGHVTANNVLTSVIPASWVRETITAHSEGAPGYGAYGYQWWCHQLNGIDAACAMGYGGQLIFVIPKLRITAVWAADSKVKRWRHPVQWLEQYLLPAVKQ</sequence>
<reference evidence="2 3" key="1">
    <citation type="submission" date="2019-07" db="EMBL/GenBank/DDBJ databases">
        <authorList>
            <person name="Kim J."/>
        </authorList>
    </citation>
    <scope>NUCLEOTIDE SEQUENCE [LARGE SCALE GENOMIC DNA]</scope>
    <source>
        <strain evidence="2 3">N4</strain>
    </source>
</reference>
<dbReference type="AlphaFoldDB" id="A0A559IL17"/>
<gene>
    <name evidence="2" type="ORF">FPZ44_20235</name>
</gene>
<dbReference type="InterPro" id="IPR050789">
    <property type="entry name" value="Diverse_Enzym_Activities"/>
</dbReference>
<organism evidence="2 3">
    <name type="scientific">Paenibacillus agilis</name>
    <dbReference type="NCBI Taxonomy" id="3020863"/>
    <lineage>
        <taxon>Bacteria</taxon>
        <taxon>Bacillati</taxon>
        <taxon>Bacillota</taxon>
        <taxon>Bacilli</taxon>
        <taxon>Bacillales</taxon>
        <taxon>Paenibacillaceae</taxon>
        <taxon>Paenibacillus</taxon>
    </lineage>
</organism>
<keyword evidence="3" id="KW-1185">Reference proteome</keyword>
<evidence type="ECO:0000313" key="2">
    <source>
        <dbReference type="EMBL" id="TVX88230.1"/>
    </source>
</evidence>
<keyword evidence="2" id="KW-0378">Hydrolase</keyword>
<dbReference type="PANTHER" id="PTHR43283:SF7">
    <property type="entry name" value="BETA-LACTAMASE-RELATED DOMAIN-CONTAINING PROTEIN"/>
    <property type="match status" value="1"/>
</dbReference>